<keyword evidence="17" id="KW-1185">Reference proteome</keyword>
<evidence type="ECO:0000313" key="17">
    <source>
        <dbReference type="Proteomes" id="UP001461498"/>
    </source>
</evidence>
<keyword evidence="11 14" id="KW-0503">Monooxygenase</keyword>
<evidence type="ECO:0000256" key="13">
    <source>
        <dbReference type="PIRSR" id="PIRSR602401-1"/>
    </source>
</evidence>
<reference evidence="16 17" key="1">
    <citation type="submission" date="2022-12" db="EMBL/GenBank/DDBJ databases">
        <title>Chromosome-level genome assembly of true bugs.</title>
        <authorList>
            <person name="Ma L."/>
            <person name="Li H."/>
        </authorList>
    </citation>
    <scope>NUCLEOTIDE SEQUENCE [LARGE SCALE GENOMIC DNA]</scope>
    <source>
        <strain evidence="16">Lab_2022b</strain>
    </source>
</reference>
<organism evidence="16 17">
    <name type="scientific">Rhynocoris fuscipes</name>
    <dbReference type="NCBI Taxonomy" id="488301"/>
    <lineage>
        <taxon>Eukaryota</taxon>
        <taxon>Metazoa</taxon>
        <taxon>Ecdysozoa</taxon>
        <taxon>Arthropoda</taxon>
        <taxon>Hexapoda</taxon>
        <taxon>Insecta</taxon>
        <taxon>Pterygota</taxon>
        <taxon>Neoptera</taxon>
        <taxon>Paraneoptera</taxon>
        <taxon>Hemiptera</taxon>
        <taxon>Heteroptera</taxon>
        <taxon>Panheteroptera</taxon>
        <taxon>Cimicomorpha</taxon>
        <taxon>Reduviidae</taxon>
        <taxon>Harpactorinae</taxon>
        <taxon>Harpactorini</taxon>
        <taxon>Rhynocoris</taxon>
    </lineage>
</organism>
<keyword evidence="12 15" id="KW-0472">Membrane</keyword>
<dbReference type="GO" id="GO:0005506">
    <property type="term" value="F:iron ion binding"/>
    <property type="evidence" value="ECO:0007669"/>
    <property type="project" value="InterPro"/>
</dbReference>
<evidence type="ECO:0000256" key="3">
    <source>
        <dbReference type="ARBA" id="ARBA00004406"/>
    </source>
</evidence>
<dbReference type="PROSITE" id="PS00086">
    <property type="entry name" value="CYTOCHROME_P450"/>
    <property type="match status" value="1"/>
</dbReference>
<evidence type="ECO:0000256" key="4">
    <source>
        <dbReference type="ARBA" id="ARBA00010617"/>
    </source>
</evidence>
<proteinExistence type="inferred from homology"/>
<evidence type="ECO:0008006" key="18">
    <source>
        <dbReference type="Google" id="ProtNLM"/>
    </source>
</evidence>
<evidence type="ECO:0000256" key="2">
    <source>
        <dbReference type="ARBA" id="ARBA00004174"/>
    </source>
</evidence>
<dbReference type="Proteomes" id="UP001461498">
    <property type="component" value="Unassembled WGS sequence"/>
</dbReference>
<dbReference type="InterPro" id="IPR050476">
    <property type="entry name" value="Insect_CytP450_Detox"/>
</dbReference>
<keyword evidence="9 14" id="KW-0560">Oxidoreductase</keyword>
<keyword evidence="7" id="KW-0256">Endoplasmic reticulum</keyword>
<comment type="similarity">
    <text evidence="4 14">Belongs to the cytochrome P450 family.</text>
</comment>
<accession>A0AAW1CUM9</accession>
<dbReference type="GO" id="GO:0020037">
    <property type="term" value="F:heme binding"/>
    <property type="evidence" value="ECO:0007669"/>
    <property type="project" value="InterPro"/>
</dbReference>
<keyword evidence="8" id="KW-0492">Microsome</keyword>
<evidence type="ECO:0000313" key="16">
    <source>
        <dbReference type="EMBL" id="KAK9499935.1"/>
    </source>
</evidence>
<dbReference type="GO" id="GO:0016705">
    <property type="term" value="F:oxidoreductase activity, acting on paired donors, with incorporation or reduction of molecular oxygen"/>
    <property type="evidence" value="ECO:0007669"/>
    <property type="project" value="InterPro"/>
</dbReference>
<gene>
    <name evidence="16" type="ORF">O3M35_002870</name>
</gene>
<dbReference type="PANTHER" id="PTHR24292:SF54">
    <property type="entry name" value="CYP9F3-RELATED"/>
    <property type="match status" value="1"/>
</dbReference>
<dbReference type="PRINTS" id="PR00463">
    <property type="entry name" value="EP450I"/>
</dbReference>
<evidence type="ECO:0000256" key="8">
    <source>
        <dbReference type="ARBA" id="ARBA00022848"/>
    </source>
</evidence>
<protein>
    <recommendedName>
        <fullName evidence="18">Cytochrome P450</fullName>
    </recommendedName>
</protein>
<evidence type="ECO:0000256" key="14">
    <source>
        <dbReference type="RuleBase" id="RU000461"/>
    </source>
</evidence>
<evidence type="ECO:0000256" key="15">
    <source>
        <dbReference type="SAM" id="Phobius"/>
    </source>
</evidence>
<comment type="cofactor">
    <cofactor evidence="1 13">
        <name>heme</name>
        <dbReference type="ChEBI" id="CHEBI:30413"/>
    </cofactor>
</comment>
<evidence type="ECO:0000256" key="1">
    <source>
        <dbReference type="ARBA" id="ARBA00001971"/>
    </source>
</evidence>
<dbReference type="Gene3D" id="1.10.630.10">
    <property type="entry name" value="Cytochrome P450"/>
    <property type="match status" value="1"/>
</dbReference>
<evidence type="ECO:0000256" key="6">
    <source>
        <dbReference type="ARBA" id="ARBA00022723"/>
    </source>
</evidence>
<feature type="binding site" description="axial binding residue" evidence="13">
    <location>
        <position position="458"/>
    </location>
    <ligand>
        <name>heme</name>
        <dbReference type="ChEBI" id="CHEBI:30413"/>
    </ligand>
    <ligandPart>
        <name>Fe</name>
        <dbReference type="ChEBI" id="CHEBI:18248"/>
    </ligandPart>
</feature>
<dbReference type="InterPro" id="IPR001128">
    <property type="entry name" value="Cyt_P450"/>
</dbReference>
<keyword evidence="15" id="KW-1133">Transmembrane helix</keyword>
<dbReference type="PANTHER" id="PTHR24292">
    <property type="entry name" value="CYTOCHROME P450"/>
    <property type="match status" value="1"/>
</dbReference>
<sequence length="514" mass="59399">MWLLLCNPVILSISLFCVIVLLLYYNGTRTYGYWKKRQVPYIAPDYPYLGNLYDVIFSFKCIHEKQIEIYNYFKNEKYGGIYFLQKPILFLKDPELIETILIKDFAYFYNRSEPVSDAKKEPHLVNLIDQQWKSLRAKLSPTFTSGKLKSMHSQLIECADSLIKYLDKYVNTGEPIELRETMARFTTDTIGCCFFGLNMNALNDPESEIRRVAKDFFKPSAIGRFLAALRDYSPELYRIAQKLFRSNNVSGLTKLFVPVLFDTMEYREKNNIVRNDFVQLMMELKKEDLRKQKEGLIGDDQVIMDDATIASNALVFFAAGFDTTATTLSNCLYELSVHEDIQEEAYKHIVSVLEKHAGEPSYEAIKDMTYIHNVLAETLRMHQPASETRRIAGKDYHLPGTSLIIEKGTPIVIPFHALHYDPQYFPEPDKFKPERFSEAKKNIIKGTYLPFGDGPRICIGKRFAEVEIELALIKLLLNYKFKLNPKTKSPLVHDPTSFLLVPLGGLWVNIEKRN</sequence>
<dbReference type="InterPro" id="IPR036396">
    <property type="entry name" value="Cyt_P450_sf"/>
</dbReference>
<keyword evidence="5 13" id="KW-0349">Heme</keyword>
<evidence type="ECO:0000256" key="7">
    <source>
        <dbReference type="ARBA" id="ARBA00022824"/>
    </source>
</evidence>
<dbReference type="GO" id="GO:0004497">
    <property type="term" value="F:monooxygenase activity"/>
    <property type="evidence" value="ECO:0007669"/>
    <property type="project" value="UniProtKB-KW"/>
</dbReference>
<keyword evidence="10 13" id="KW-0408">Iron</keyword>
<dbReference type="CDD" id="cd11056">
    <property type="entry name" value="CYP6-like"/>
    <property type="match status" value="1"/>
</dbReference>
<dbReference type="AlphaFoldDB" id="A0AAW1CUM9"/>
<dbReference type="GO" id="GO:0005789">
    <property type="term" value="C:endoplasmic reticulum membrane"/>
    <property type="evidence" value="ECO:0007669"/>
    <property type="project" value="UniProtKB-SubCell"/>
</dbReference>
<keyword evidence="15" id="KW-0812">Transmembrane</keyword>
<dbReference type="Pfam" id="PF00067">
    <property type="entry name" value="p450"/>
    <property type="match status" value="1"/>
</dbReference>
<dbReference type="InterPro" id="IPR017972">
    <property type="entry name" value="Cyt_P450_CS"/>
</dbReference>
<dbReference type="FunFam" id="1.10.630.10:FF:000042">
    <property type="entry name" value="Cytochrome P450"/>
    <property type="match status" value="1"/>
</dbReference>
<feature type="transmembrane region" description="Helical" evidence="15">
    <location>
        <begin position="6"/>
        <end position="27"/>
    </location>
</feature>
<dbReference type="PRINTS" id="PR00385">
    <property type="entry name" value="P450"/>
</dbReference>
<dbReference type="SUPFAM" id="SSF48264">
    <property type="entry name" value="Cytochrome P450"/>
    <property type="match status" value="1"/>
</dbReference>
<name>A0AAW1CUM9_9HEMI</name>
<dbReference type="EMBL" id="JAPXFL010000011">
    <property type="protein sequence ID" value="KAK9499935.1"/>
    <property type="molecule type" value="Genomic_DNA"/>
</dbReference>
<evidence type="ECO:0000256" key="9">
    <source>
        <dbReference type="ARBA" id="ARBA00023002"/>
    </source>
</evidence>
<comment type="caution">
    <text evidence="16">The sequence shown here is derived from an EMBL/GenBank/DDBJ whole genome shotgun (WGS) entry which is preliminary data.</text>
</comment>
<comment type="subcellular location">
    <subcellularLocation>
        <location evidence="3">Endoplasmic reticulum membrane</location>
        <topology evidence="3">Peripheral membrane protein</topology>
    </subcellularLocation>
    <subcellularLocation>
        <location evidence="2">Microsome membrane</location>
        <topology evidence="2">Peripheral membrane protein</topology>
    </subcellularLocation>
</comment>
<keyword evidence="6 13" id="KW-0479">Metal-binding</keyword>
<evidence type="ECO:0000256" key="11">
    <source>
        <dbReference type="ARBA" id="ARBA00023033"/>
    </source>
</evidence>
<evidence type="ECO:0000256" key="5">
    <source>
        <dbReference type="ARBA" id="ARBA00022617"/>
    </source>
</evidence>
<evidence type="ECO:0000256" key="12">
    <source>
        <dbReference type="ARBA" id="ARBA00023136"/>
    </source>
</evidence>
<evidence type="ECO:0000256" key="10">
    <source>
        <dbReference type="ARBA" id="ARBA00023004"/>
    </source>
</evidence>
<dbReference type="InterPro" id="IPR002401">
    <property type="entry name" value="Cyt_P450_E_grp-I"/>
</dbReference>